<organism evidence="1 2">
    <name type="scientific">Comamonas odontotermitis</name>
    <dbReference type="NCBI Taxonomy" id="379895"/>
    <lineage>
        <taxon>Bacteria</taxon>
        <taxon>Pseudomonadati</taxon>
        <taxon>Pseudomonadota</taxon>
        <taxon>Betaproteobacteria</taxon>
        <taxon>Burkholderiales</taxon>
        <taxon>Comamonadaceae</taxon>
        <taxon>Comamonas</taxon>
    </lineage>
</organism>
<protein>
    <submittedName>
        <fullName evidence="1">Uncharacterized protein</fullName>
    </submittedName>
</protein>
<comment type="caution">
    <text evidence="1">The sequence shown here is derived from an EMBL/GenBank/DDBJ whole genome shotgun (WGS) entry which is preliminary data.</text>
</comment>
<proteinExistence type="predicted"/>
<evidence type="ECO:0000313" key="2">
    <source>
        <dbReference type="Proteomes" id="UP000562492"/>
    </source>
</evidence>
<reference evidence="1 2" key="1">
    <citation type="submission" date="2020-08" db="EMBL/GenBank/DDBJ databases">
        <title>Functional genomics of gut bacteria from endangered species of beetles.</title>
        <authorList>
            <person name="Carlos-Shanley C."/>
        </authorList>
    </citation>
    <scope>NUCLEOTIDE SEQUENCE [LARGE SCALE GENOMIC DNA]</scope>
    <source>
        <strain evidence="1 2">S00124</strain>
    </source>
</reference>
<dbReference type="EMBL" id="JACHKZ010000021">
    <property type="protein sequence ID" value="MBB6578982.1"/>
    <property type="molecule type" value="Genomic_DNA"/>
</dbReference>
<sequence length="66" mass="7568">MKKRVLSLSIQAMFGGYWDEDHSCFRMPDAAREGEPVKVRYRLPSQSEDTLDFRVFLSPFPVGGQS</sequence>
<keyword evidence="2" id="KW-1185">Reference proteome</keyword>
<gene>
    <name evidence="1" type="ORF">HNP33_003087</name>
</gene>
<evidence type="ECO:0000313" key="1">
    <source>
        <dbReference type="EMBL" id="MBB6578982.1"/>
    </source>
</evidence>
<dbReference type="Proteomes" id="UP000562492">
    <property type="component" value="Unassembled WGS sequence"/>
</dbReference>
<name>A0ABR6RIK2_9BURK</name>
<accession>A0ABR6RIK2</accession>